<feature type="compositionally biased region" description="Basic and acidic residues" evidence="1">
    <location>
        <begin position="57"/>
        <end position="67"/>
    </location>
</feature>
<reference evidence="3" key="1">
    <citation type="submission" date="2019-07" db="EMBL/GenBank/DDBJ databases">
        <title>De Novo Assembly of kiwifruit Actinidia rufa.</title>
        <authorList>
            <person name="Sugita-Konishi S."/>
            <person name="Sato K."/>
            <person name="Mori E."/>
            <person name="Abe Y."/>
            <person name="Kisaki G."/>
            <person name="Hamano K."/>
            <person name="Suezawa K."/>
            <person name="Otani M."/>
            <person name="Fukuda T."/>
            <person name="Manabe T."/>
            <person name="Gomi K."/>
            <person name="Tabuchi M."/>
            <person name="Akimitsu K."/>
            <person name="Kataoka I."/>
        </authorList>
    </citation>
    <scope>NUCLEOTIDE SEQUENCE [LARGE SCALE GENOMIC DNA]</scope>
    <source>
        <strain evidence="3">cv. Fuchu</strain>
    </source>
</reference>
<sequence length="99" mass="10729">MNAPNRVHFGPQQLIRECPILCNIEPKHIKVWVQNRRGFGFVTFKDELGGGGGSSGGRDRGGGGRDRGYRVVHATPGKEALPMETGGIRVRVLSVGAQY</sequence>
<comment type="caution">
    <text evidence="2">The sequence shown here is derived from an EMBL/GenBank/DDBJ whole genome shotgun (WGS) entry which is preliminary data.</text>
</comment>
<feature type="region of interest" description="Disordered" evidence="1">
    <location>
        <begin position="46"/>
        <end position="67"/>
    </location>
</feature>
<evidence type="ECO:0000256" key="1">
    <source>
        <dbReference type="SAM" id="MobiDB-lite"/>
    </source>
</evidence>
<gene>
    <name evidence="2" type="ORF">Acr_00g0028550</name>
</gene>
<name>A0A7J0DG68_9ERIC</name>
<proteinExistence type="predicted"/>
<keyword evidence="2" id="KW-0371">Homeobox</keyword>
<keyword evidence="2" id="KW-0238">DNA-binding</keyword>
<accession>A0A7J0DG68</accession>
<evidence type="ECO:0000313" key="3">
    <source>
        <dbReference type="Proteomes" id="UP000585474"/>
    </source>
</evidence>
<dbReference type="Proteomes" id="UP000585474">
    <property type="component" value="Unassembled WGS sequence"/>
</dbReference>
<dbReference type="EMBL" id="BJWL01000190">
    <property type="protein sequence ID" value="GFS33458.1"/>
    <property type="molecule type" value="Genomic_DNA"/>
</dbReference>
<dbReference type="AlphaFoldDB" id="A0A7J0DG68"/>
<protein>
    <submittedName>
        <fullName evidence="2">Homeobox-leucine zipper family protein</fullName>
    </submittedName>
</protein>
<keyword evidence="3" id="KW-1185">Reference proteome</keyword>
<organism evidence="2 3">
    <name type="scientific">Actinidia rufa</name>
    <dbReference type="NCBI Taxonomy" id="165716"/>
    <lineage>
        <taxon>Eukaryota</taxon>
        <taxon>Viridiplantae</taxon>
        <taxon>Streptophyta</taxon>
        <taxon>Embryophyta</taxon>
        <taxon>Tracheophyta</taxon>
        <taxon>Spermatophyta</taxon>
        <taxon>Magnoliopsida</taxon>
        <taxon>eudicotyledons</taxon>
        <taxon>Gunneridae</taxon>
        <taxon>Pentapetalae</taxon>
        <taxon>asterids</taxon>
        <taxon>Ericales</taxon>
        <taxon>Actinidiaceae</taxon>
        <taxon>Actinidia</taxon>
    </lineage>
</organism>
<dbReference type="OrthoDB" id="5875390at2759"/>
<dbReference type="GO" id="GO:0003677">
    <property type="term" value="F:DNA binding"/>
    <property type="evidence" value="ECO:0007669"/>
    <property type="project" value="UniProtKB-KW"/>
</dbReference>
<evidence type="ECO:0000313" key="2">
    <source>
        <dbReference type="EMBL" id="GFS33458.1"/>
    </source>
</evidence>